<proteinExistence type="predicted"/>
<dbReference type="EMBL" id="UZAD01013395">
    <property type="protein sequence ID" value="VDN94631.1"/>
    <property type="molecule type" value="Genomic_DNA"/>
</dbReference>
<dbReference type="AlphaFoldDB" id="A0A0N4TX35"/>
<organism evidence="4">
    <name type="scientific">Brugia pahangi</name>
    <name type="common">Filarial nematode worm</name>
    <dbReference type="NCBI Taxonomy" id="6280"/>
    <lineage>
        <taxon>Eukaryota</taxon>
        <taxon>Metazoa</taxon>
        <taxon>Ecdysozoa</taxon>
        <taxon>Nematoda</taxon>
        <taxon>Chromadorea</taxon>
        <taxon>Rhabditida</taxon>
        <taxon>Spirurina</taxon>
        <taxon>Spiruromorpha</taxon>
        <taxon>Filarioidea</taxon>
        <taxon>Onchocercidae</taxon>
        <taxon>Brugia</taxon>
    </lineage>
</organism>
<sequence length="68" mass="8179">MKFTEFGIVLALVKVLQSLFLLLFLKYFKVFLSLFLKSTLNFFFLHFTESSFNYFALPTVIRFIFFFP</sequence>
<evidence type="ECO:0000313" key="4">
    <source>
        <dbReference type="WBParaSite" id="BPAG_0001351801-mRNA-1"/>
    </source>
</evidence>
<gene>
    <name evidence="2" type="ORF">BPAG_LOCUS13446</name>
</gene>
<evidence type="ECO:0000313" key="3">
    <source>
        <dbReference type="Proteomes" id="UP000278627"/>
    </source>
</evidence>
<keyword evidence="1" id="KW-0472">Membrane</keyword>
<feature type="transmembrane region" description="Helical" evidence="1">
    <location>
        <begin position="6"/>
        <end position="28"/>
    </location>
</feature>
<accession>A0A0N4TX35</accession>
<evidence type="ECO:0000313" key="2">
    <source>
        <dbReference type="EMBL" id="VDN94631.1"/>
    </source>
</evidence>
<protein>
    <submittedName>
        <fullName evidence="2 4">Uncharacterized protein</fullName>
    </submittedName>
</protein>
<feature type="transmembrane region" description="Helical" evidence="1">
    <location>
        <begin position="40"/>
        <end position="65"/>
    </location>
</feature>
<keyword evidence="1" id="KW-1133">Transmembrane helix</keyword>
<keyword evidence="1" id="KW-0812">Transmembrane</keyword>
<evidence type="ECO:0000256" key="1">
    <source>
        <dbReference type="SAM" id="Phobius"/>
    </source>
</evidence>
<reference evidence="2 3" key="2">
    <citation type="submission" date="2018-11" db="EMBL/GenBank/DDBJ databases">
        <authorList>
            <consortium name="Pathogen Informatics"/>
        </authorList>
    </citation>
    <scope>NUCLEOTIDE SEQUENCE [LARGE SCALE GENOMIC DNA]</scope>
</reference>
<dbReference type="Proteomes" id="UP000278627">
    <property type="component" value="Unassembled WGS sequence"/>
</dbReference>
<keyword evidence="3" id="KW-1185">Reference proteome</keyword>
<name>A0A0N4TX35_BRUPA</name>
<reference evidence="4" key="1">
    <citation type="submission" date="2017-02" db="UniProtKB">
        <authorList>
            <consortium name="WormBaseParasite"/>
        </authorList>
    </citation>
    <scope>IDENTIFICATION</scope>
</reference>
<dbReference type="WBParaSite" id="BPAG_0001351801-mRNA-1">
    <property type="protein sequence ID" value="BPAG_0001351801-mRNA-1"/>
    <property type="gene ID" value="BPAG_0001351801"/>
</dbReference>